<proteinExistence type="predicted"/>
<dbReference type="AlphaFoldDB" id="A0A455SXL6"/>
<dbReference type="EMBL" id="AP019377">
    <property type="protein sequence ID" value="BBH93107.1"/>
    <property type="molecule type" value="Genomic_DNA"/>
</dbReference>
<evidence type="ECO:0000313" key="1">
    <source>
        <dbReference type="EMBL" id="BBH93107.1"/>
    </source>
</evidence>
<name>A0A455SXL6_9CHLR</name>
<reference evidence="1" key="1">
    <citation type="submission" date="2018-12" db="EMBL/GenBank/DDBJ databases">
        <title>Novel natural products biosynthetic potential of the class Ktedonobacteria.</title>
        <authorList>
            <person name="Zheng Y."/>
            <person name="Saitou A."/>
            <person name="Wang C.M."/>
            <person name="Toyoda A."/>
            <person name="Minakuchi Y."/>
            <person name="Sekiguchi Y."/>
            <person name="Ueda K."/>
            <person name="Takano H."/>
            <person name="Sakai Y."/>
            <person name="Yokota A."/>
            <person name="Yabe S."/>
        </authorList>
    </citation>
    <scope>NUCLEOTIDE SEQUENCE</scope>
    <source>
        <strain evidence="1">A3-2</strain>
    </source>
</reference>
<accession>A0A455SXL6</accession>
<protein>
    <submittedName>
        <fullName evidence="1">Uncharacterized protein</fullName>
    </submittedName>
</protein>
<organism evidence="1">
    <name type="scientific">Thermogemmatispora argillosa</name>
    <dbReference type="NCBI Taxonomy" id="2045280"/>
    <lineage>
        <taxon>Bacteria</taxon>
        <taxon>Bacillati</taxon>
        <taxon>Chloroflexota</taxon>
        <taxon>Ktedonobacteria</taxon>
        <taxon>Thermogemmatisporales</taxon>
        <taxon>Thermogemmatisporaceae</taxon>
        <taxon>Thermogemmatispora</taxon>
    </lineage>
</organism>
<gene>
    <name evidence="1" type="ORF">KTA_13060</name>
</gene>
<sequence length="642" mass="70251">MATLFQAKDGSHFYIVVGKSQGTFQITREGLFRLAQWGIRLPRPGRQDEGVSLSRGTFHKLRDNGYLFTKGLSLAASRPSSSKPDDDDDELGDRDEALSGLPLLLTVNPDDQGERWQLSLDLSALGEETWRELLRLAGSPAEARLLTGPPALTGGRSLRELAFLPRLPVPPQGTAYELWCRLPNGCHRLQTVPQTPGLGTDWQGTLFVEEEELETEEEKLLRRLRRGESVKLYPGRRLYWLVRSNLDAEQGLLEDWPGSKRQIGPPCSGWQLWELELTPAALVTPDCETRLKRWLTYSDLKPQRSAWSLMLLSPPLLLPEEGPPVLGPCPKVVVGCRPPADLASFQSGHAGTITLDLRLKQEGNGESVGRRFALTREITMVYVALDGLAPGAYQLWQENQPGRLAFVIASRTEEVGAALWPSEVLAGLRCTAVTPDGSRQEFAAFSSASTARAAITAEPHRLQLTTAEEGAALSWELAPDGFPITVAWQCSHAGLPASGAGPVSGWQRHPDLVTTGEQLTALWQQQIWPALSRASQARLILDGSALGCLEISLQPAARPVAAAPLISAAQRAQLLWLSYCITALPAAEPAPALPVALEQRLRSLEQAAHRDDPPLALALRRLLRARLPLWVALRLLALLQGQ</sequence>